<dbReference type="EMBL" id="CP035033">
    <property type="protein sequence ID" value="QAB14971.1"/>
    <property type="molecule type" value="Genomic_DNA"/>
</dbReference>
<evidence type="ECO:0000313" key="3">
    <source>
        <dbReference type="EMBL" id="QAB14971.1"/>
    </source>
</evidence>
<keyword evidence="1" id="KW-0812">Transmembrane</keyword>
<dbReference type="KEGG" id="htr:EPV75_04435"/>
<dbReference type="Proteomes" id="UP000285478">
    <property type="component" value="Chromosome"/>
</dbReference>
<dbReference type="InterPro" id="IPR049220">
    <property type="entry name" value="DUF6868"/>
</dbReference>
<evidence type="ECO:0000259" key="2">
    <source>
        <dbReference type="Pfam" id="PF21742"/>
    </source>
</evidence>
<reference evidence="3 4" key="1">
    <citation type="journal article" date="2018" name="Environ. Microbiol.">
        <title>Genomes of ubiquitous marine and hypersaline Hydrogenovibrio, Thiomicrorhabdus and Thiomicrospira spp. encode a diversity of mechanisms to sustain chemolithoautotrophy in heterogeneous environments.</title>
        <authorList>
            <person name="Scott K.M."/>
            <person name="Williams J."/>
            <person name="Porter C.M.B."/>
            <person name="Russel S."/>
            <person name="Harmer T.L."/>
            <person name="Paul J.H."/>
            <person name="Antonen K.M."/>
            <person name="Bridges M.K."/>
            <person name="Camper G.J."/>
            <person name="Campla C.K."/>
            <person name="Casella L.G."/>
            <person name="Chase E."/>
            <person name="Conrad J.W."/>
            <person name="Cruz M.C."/>
            <person name="Dunlap D.S."/>
            <person name="Duran L."/>
            <person name="Fahsbender E.M."/>
            <person name="Goldsmith D.B."/>
            <person name="Keeley R.F."/>
            <person name="Kondoff M.R."/>
            <person name="Kussy B.I."/>
            <person name="Lane M.K."/>
            <person name="Lawler S."/>
            <person name="Leigh B.A."/>
            <person name="Lewis C."/>
            <person name="Lostal L.M."/>
            <person name="Marking D."/>
            <person name="Mancera P.A."/>
            <person name="McClenthan E.C."/>
            <person name="McIntyre E.A."/>
            <person name="Mine J.A."/>
            <person name="Modi S."/>
            <person name="Moore B.D."/>
            <person name="Morgan W.A."/>
            <person name="Nelson K.M."/>
            <person name="Nguyen K.N."/>
            <person name="Ogburn N."/>
            <person name="Parrino D.G."/>
            <person name="Pedapudi A.D."/>
            <person name="Pelham R.P."/>
            <person name="Preece A.M."/>
            <person name="Rampersad E.A."/>
            <person name="Richardson J.C."/>
            <person name="Rodgers C.M."/>
            <person name="Schaffer B.L."/>
            <person name="Sheridan N.E."/>
            <person name="Solone M.R."/>
            <person name="Staley Z.R."/>
            <person name="Tabuchi M."/>
            <person name="Waide R.J."/>
            <person name="Wanjugi P.W."/>
            <person name="Young S."/>
            <person name="Clum A."/>
            <person name="Daum C."/>
            <person name="Huntemann M."/>
            <person name="Ivanova N."/>
            <person name="Kyrpides N."/>
            <person name="Mikhailova N."/>
            <person name="Palaniappan K."/>
            <person name="Pillay M."/>
            <person name="Reddy T.B.K."/>
            <person name="Shapiro N."/>
            <person name="Stamatis D."/>
            <person name="Varghese N."/>
            <person name="Woyke T."/>
            <person name="Boden R."/>
            <person name="Freyermuth S.K."/>
            <person name="Kerfeld C.A."/>
        </authorList>
    </citation>
    <scope>NUCLEOTIDE SEQUENCE [LARGE SCALE GENOMIC DNA]</scope>
    <source>
        <strain evidence="3 4">JR-2</strain>
    </source>
</reference>
<gene>
    <name evidence="3" type="ORF">EPV75_04435</name>
</gene>
<protein>
    <recommendedName>
        <fullName evidence="2">DUF6868 domain-containing protein</fullName>
    </recommendedName>
</protein>
<keyword evidence="1" id="KW-1133">Transmembrane helix</keyword>
<dbReference type="AlphaFoldDB" id="A0A410H232"/>
<sequence length="82" mass="9539">MALATIQAFLGWSVLLNWAVLIVWAAMFIGAHDVIYRLHTRWFELDRAAFDRIHYIGMAIYKLAIILFCLVPYLSLLILQSR</sequence>
<feature type="domain" description="DUF6868" evidence="2">
    <location>
        <begin position="1"/>
        <end position="79"/>
    </location>
</feature>
<keyword evidence="1" id="KW-0472">Membrane</keyword>
<evidence type="ECO:0000313" key="4">
    <source>
        <dbReference type="Proteomes" id="UP000285478"/>
    </source>
</evidence>
<name>A0A410H232_9GAMM</name>
<evidence type="ECO:0000256" key="1">
    <source>
        <dbReference type="SAM" id="Phobius"/>
    </source>
</evidence>
<feature type="transmembrane region" description="Helical" evidence="1">
    <location>
        <begin position="15"/>
        <end position="38"/>
    </location>
</feature>
<keyword evidence="4" id="KW-1185">Reference proteome</keyword>
<organism evidence="3 4">
    <name type="scientific">Hydrogenovibrio thermophilus</name>
    <dbReference type="NCBI Taxonomy" id="265883"/>
    <lineage>
        <taxon>Bacteria</taxon>
        <taxon>Pseudomonadati</taxon>
        <taxon>Pseudomonadota</taxon>
        <taxon>Gammaproteobacteria</taxon>
        <taxon>Thiotrichales</taxon>
        <taxon>Piscirickettsiaceae</taxon>
        <taxon>Hydrogenovibrio</taxon>
    </lineage>
</organism>
<dbReference type="RefSeq" id="WP_128384590.1">
    <property type="nucleotide sequence ID" value="NZ_CP035033.1"/>
</dbReference>
<accession>A0A410H232</accession>
<feature type="transmembrane region" description="Helical" evidence="1">
    <location>
        <begin position="59"/>
        <end position="79"/>
    </location>
</feature>
<dbReference type="Pfam" id="PF21742">
    <property type="entry name" value="DUF6868"/>
    <property type="match status" value="1"/>
</dbReference>
<proteinExistence type="predicted"/>